<evidence type="ECO:0008006" key="14">
    <source>
        <dbReference type="Google" id="ProtNLM"/>
    </source>
</evidence>
<dbReference type="InterPro" id="IPR036640">
    <property type="entry name" value="ABC1_TM_sf"/>
</dbReference>
<evidence type="ECO:0000259" key="11">
    <source>
        <dbReference type="PROSITE" id="PS50929"/>
    </source>
</evidence>
<dbReference type="SUPFAM" id="SSF52540">
    <property type="entry name" value="P-loop containing nucleoside triphosphate hydrolases"/>
    <property type="match status" value="1"/>
</dbReference>
<evidence type="ECO:0000256" key="3">
    <source>
        <dbReference type="ARBA" id="ARBA00022475"/>
    </source>
</evidence>
<accession>G9WPL2</accession>
<evidence type="ECO:0000313" key="12">
    <source>
        <dbReference type="EMBL" id="EHL10295.1"/>
    </source>
</evidence>
<evidence type="ECO:0000256" key="7">
    <source>
        <dbReference type="ARBA" id="ARBA00022989"/>
    </source>
</evidence>
<organism evidence="12 13">
    <name type="scientific">Oribacterium parvum ACB1</name>
    <dbReference type="NCBI Taxonomy" id="796943"/>
    <lineage>
        <taxon>Bacteria</taxon>
        <taxon>Bacillati</taxon>
        <taxon>Bacillota</taxon>
        <taxon>Clostridia</taxon>
        <taxon>Lachnospirales</taxon>
        <taxon>Lachnospiraceae</taxon>
        <taxon>Oribacterium</taxon>
    </lineage>
</organism>
<name>G9WPL2_9FIRM</name>
<feature type="domain" description="ABC transmembrane type-1" evidence="11">
    <location>
        <begin position="17"/>
        <end position="300"/>
    </location>
</feature>
<dbReference type="GO" id="GO:0016887">
    <property type="term" value="F:ATP hydrolysis activity"/>
    <property type="evidence" value="ECO:0007669"/>
    <property type="project" value="InterPro"/>
</dbReference>
<keyword evidence="8 9" id="KW-0472">Membrane</keyword>
<keyword evidence="2" id="KW-0813">Transport</keyword>
<dbReference type="InterPro" id="IPR039421">
    <property type="entry name" value="Type_1_exporter"/>
</dbReference>
<dbReference type="EMBL" id="AFZC02000001">
    <property type="protein sequence ID" value="EHL10295.1"/>
    <property type="molecule type" value="Genomic_DNA"/>
</dbReference>
<evidence type="ECO:0000256" key="2">
    <source>
        <dbReference type="ARBA" id="ARBA00022448"/>
    </source>
</evidence>
<gene>
    <name evidence="12" type="ORF">HMPREF9625_01295</name>
</gene>
<evidence type="ECO:0000313" key="13">
    <source>
        <dbReference type="Proteomes" id="UP000018461"/>
    </source>
</evidence>
<dbReference type="PANTHER" id="PTHR24221">
    <property type="entry name" value="ATP-BINDING CASSETTE SUB-FAMILY B"/>
    <property type="match status" value="1"/>
</dbReference>
<dbReference type="Gene3D" id="1.20.1560.10">
    <property type="entry name" value="ABC transporter type 1, transmembrane domain"/>
    <property type="match status" value="1"/>
</dbReference>
<dbReference type="FunFam" id="3.40.50.300:FF:000221">
    <property type="entry name" value="Multidrug ABC transporter ATP-binding protein"/>
    <property type="match status" value="1"/>
</dbReference>
<dbReference type="PROSITE" id="PS50893">
    <property type="entry name" value="ABC_TRANSPORTER_2"/>
    <property type="match status" value="1"/>
</dbReference>
<dbReference type="STRING" id="796943.HMPREF9625_01295"/>
<keyword evidence="4 9" id="KW-0812">Transmembrane</keyword>
<reference evidence="12" key="2">
    <citation type="submission" date="2013-03" db="EMBL/GenBank/DDBJ databases">
        <title>The Genome Sequence of Oribacterium sp. ACB1.</title>
        <authorList>
            <consortium name="The Broad Institute Genomics Platform"/>
            <consortium name="The Broad Institute Genome Sequencing Center for Infectious Disease"/>
            <person name="Earl A."/>
            <person name="Ward D."/>
            <person name="Feldgarden M."/>
            <person name="Gevers D."/>
            <person name="Sizova M."/>
            <person name="Hazen A."/>
            <person name="Epstein S."/>
            <person name="Walker B."/>
            <person name="Young S."/>
            <person name="Zeng Q."/>
            <person name="Gargeya S."/>
            <person name="Fitzgerald M."/>
            <person name="Haas B."/>
            <person name="Abouelleil A."/>
            <person name="Allen A.W."/>
            <person name="Alvarado L."/>
            <person name="Arachchi H.M."/>
            <person name="Berlin A.M."/>
            <person name="Chapman S.B."/>
            <person name="Gainer-Dewar J."/>
            <person name="Goldberg J."/>
            <person name="Griggs A."/>
            <person name="Gujja S."/>
            <person name="Hansen M."/>
            <person name="Howarth C."/>
            <person name="Imamovic A."/>
            <person name="Ireland A."/>
            <person name="Larimer J."/>
            <person name="McCowan C."/>
            <person name="Murphy C."/>
            <person name="Pearson M."/>
            <person name="Poon T.W."/>
            <person name="Priest M."/>
            <person name="Roberts A."/>
            <person name="Saif S."/>
            <person name="Shea T."/>
            <person name="Sisk P."/>
            <person name="Sykes S."/>
            <person name="Wortman J."/>
            <person name="Nusbaum C."/>
            <person name="Birren B."/>
        </authorList>
    </citation>
    <scope>NUCLEOTIDE SEQUENCE [LARGE SCALE GENOMIC DNA]</scope>
    <source>
        <strain evidence="12">ACB1</strain>
    </source>
</reference>
<dbReference type="AlphaFoldDB" id="G9WPL2"/>
<dbReference type="HOGENOM" id="CLU_000604_84_9_9"/>
<keyword evidence="6" id="KW-0067">ATP-binding</keyword>
<dbReference type="GO" id="GO:0005524">
    <property type="term" value="F:ATP binding"/>
    <property type="evidence" value="ECO:0007669"/>
    <property type="project" value="UniProtKB-KW"/>
</dbReference>
<keyword evidence="3" id="KW-1003">Cell membrane</keyword>
<dbReference type="InterPro" id="IPR011527">
    <property type="entry name" value="ABC1_TM_dom"/>
</dbReference>
<keyword evidence="5" id="KW-0547">Nucleotide-binding</keyword>
<dbReference type="InterPro" id="IPR003593">
    <property type="entry name" value="AAA+_ATPase"/>
</dbReference>
<feature type="transmembrane region" description="Helical" evidence="9">
    <location>
        <begin position="58"/>
        <end position="77"/>
    </location>
</feature>
<comment type="caution">
    <text evidence="12">The sequence shown here is derived from an EMBL/GenBank/DDBJ whole genome shotgun (WGS) entry which is preliminary data.</text>
</comment>
<feature type="transmembrane region" description="Helical" evidence="9">
    <location>
        <begin position="160"/>
        <end position="179"/>
    </location>
</feature>
<feature type="transmembrane region" description="Helical" evidence="9">
    <location>
        <begin position="239"/>
        <end position="266"/>
    </location>
</feature>
<feature type="transmembrane region" description="Helical" evidence="9">
    <location>
        <begin position="137"/>
        <end position="154"/>
    </location>
</feature>
<proteinExistence type="predicted"/>
<dbReference type="PROSITE" id="PS00211">
    <property type="entry name" value="ABC_TRANSPORTER_1"/>
    <property type="match status" value="1"/>
</dbReference>
<keyword evidence="7 9" id="KW-1133">Transmembrane helix</keyword>
<protein>
    <recommendedName>
        <fullName evidence="14">ABC transporter</fullName>
    </recommendedName>
</protein>
<sequence length="581" mass="64754">MLKNITLGKPETLIKPVLLNTLSSISNLIPFICLVRIVKSLFLSSQNGKTDIASLWKYFALMVLFFLLTLFFENLATKDTYESGYQKTAEGRIRLANHLRSLPLGFISGKSSAEILDTLMHDFSIVEIATTHQTPQFFSSVFVALLCVIFFFTVDIKMGVAAFIGFPLSILFLSLMQYFQKKMLLKTEVAKRNEQDALEEYLTTVKTVKAYNFTPDTIEKIHKAIERAEKSNIKNEKGIGSLITIAGMVLQVGLPLMSLVGLNLLLKGSLSPEKFLLFLFVGTRIFDPLDLALVNYAALQIASVSGERIRKLLAEKPMTGKEVLNAENTVELSDVSFSYGERKVIQKLSLQIKEKEFLALVGSSGSGKTTLLKLLARFYDVQEGRIQIGNSDIAKAAPDEVFRKFSIVFQDALLFRDTIYNNIQFGNASAKREDVIEASKMAGAYDFIMRKENGFETMVGEGGSTLSGGEKQRISIARAILKNAPIILLDEATASLDPENEEAVQKAISNLIQNKTVIVVAHRLNNVVAADKIVVLKEGRIVEQGKHEELLVQGGMYKELWDYQEKAKNWQITKTVHHAEP</sequence>
<dbReference type="Gene3D" id="3.40.50.300">
    <property type="entry name" value="P-loop containing nucleotide triphosphate hydrolases"/>
    <property type="match status" value="1"/>
</dbReference>
<keyword evidence="13" id="KW-1185">Reference proteome</keyword>
<comment type="subcellular location">
    <subcellularLocation>
        <location evidence="1">Cell membrane</location>
        <topology evidence="1">Multi-pass membrane protein</topology>
    </subcellularLocation>
</comment>
<evidence type="ECO:0000256" key="4">
    <source>
        <dbReference type="ARBA" id="ARBA00022692"/>
    </source>
</evidence>
<feature type="domain" description="ABC transporter" evidence="10">
    <location>
        <begin position="330"/>
        <end position="563"/>
    </location>
</feature>
<dbReference type="GO" id="GO:0140359">
    <property type="term" value="F:ABC-type transporter activity"/>
    <property type="evidence" value="ECO:0007669"/>
    <property type="project" value="InterPro"/>
</dbReference>
<evidence type="ECO:0000259" key="10">
    <source>
        <dbReference type="PROSITE" id="PS50893"/>
    </source>
</evidence>
<dbReference type="PATRIC" id="fig|796943.3.peg.1744"/>
<dbReference type="PROSITE" id="PS50929">
    <property type="entry name" value="ABC_TM1F"/>
    <property type="match status" value="1"/>
</dbReference>
<evidence type="ECO:0000256" key="6">
    <source>
        <dbReference type="ARBA" id="ARBA00022840"/>
    </source>
</evidence>
<dbReference type="PANTHER" id="PTHR24221:SF397">
    <property type="entry name" value="ABC TRANSPORTER, ATP-BINDING TRANSMEMBRANE PROTEIN"/>
    <property type="match status" value="1"/>
</dbReference>
<feature type="transmembrane region" description="Helical" evidence="9">
    <location>
        <begin position="12"/>
        <end position="38"/>
    </location>
</feature>
<dbReference type="Proteomes" id="UP000018461">
    <property type="component" value="Unassembled WGS sequence"/>
</dbReference>
<dbReference type="InterPro" id="IPR003439">
    <property type="entry name" value="ABC_transporter-like_ATP-bd"/>
</dbReference>
<dbReference type="GO" id="GO:0034040">
    <property type="term" value="F:ATPase-coupled lipid transmembrane transporter activity"/>
    <property type="evidence" value="ECO:0007669"/>
    <property type="project" value="TreeGrafter"/>
</dbReference>
<dbReference type="SMART" id="SM00382">
    <property type="entry name" value="AAA"/>
    <property type="match status" value="1"/>
</dbReference>
<dbReference type="GO" id="GO:0005886">
    <property type="term" value="C:plasma membrane"/>
    <property type="evidence" value="ECO:0007669"/>
    <property type="project" value="UniProtKB-SubCell"/>
</dbReference>
<evidence type="ECO:0000256" key="5">
    <source>
        <dbReference type="ARBA" id="ARBA00022741"/>
    </source>
</evidence>
<evidence type="ECO:0000256" key="8">
    <source>
        <dbReference type="ARBA" id="ARBA00023136"/>
    </source>
</evidence>
<dbReference type="InterPro" id="IPR017871">
    <property type="entry name" value="ABC_transporter-like_CS"/>
</dbReference>
<dbReference type="Pfam" id="PF00664">
    <property type="entry name" value="ABC_membrane"/>
    <property type="match status" value="1"/>
</dbReference>
<dbReference type="SUPFAM" id="SSF90123">
    <property type="entry name" value="ABC transporter transmembrane region"/>
    <property type="match status" value="1"/>
</dbReference>
<dbReference type="RefSeq" id="WP_009535142.1">
    <property type="nucleotide sequence ID" value="NZ_KE148312.1"/>
</dbReference>
<dbReference type="Pfam" id="PF00005">
    <property type="entry name" value="ABC_tran"/>
    <property type="match status" value="1"/>
</dbReference>
<evidence type="ECO:0000256" key="1">
    <source>
        <dbReference type="ARBA" id="ARBA00004651"/>
    </source>
</evidence>
<dbReference type="InterPro" id="IPR027417">
    <property type="entry name" value="P-loop_NTPase"/>
</dbReference>
<evidence type="ECO:0000256" key="9">
    <source>
        <dbReference type="SAM" id="Phobius"/>
    </source>
</evidence>
<reference evidence="12" key="1">
    <citation type="submission" date="2011-08" db="EMBL/GenBank/DDBJ databases">
        <authorList>
            <consortium name="The Broad Institute Genome Sequencing Platform"/>
            <person name="Earl A."/>
            <person name="Ward D."/>
            <person name="Feldgarden M."/>
            <person name="Gevers D."/>
            <person name="Sizova M."/>
            <person name="Hazen A."/>
            <person name="Epstein S."/>
            <person name="Young S.K."/>
            <person name="Zeng Q."/>
            <person name="Gargeya S."/>
            <person name="Fitzgerald M."/>
            <person name="Haas B."/>
            <person name="Abouelleil A."/>
            <person name="Alvarado L."/>
            <person name="Arachchi H.M."/>
            <person name="Berlin A."/>
            <person name="Brown A."/>
            <person name="Chapman S.B."/>
            <person name="Chen Z."/>
            <person name="Dunbar C."/>
            <person name="Freedman E."/>
            <person name="Gearin G."/>
            <person name="Gellesch M."/>
            <person name="Goldberg J."/>
            <person name="Griggs A."/>
            <person name="Gujja S."/>
            <person name="Heiman D."/>
            <person name="Howarth C."/>
            <person name="Larson L."/>
            <person name="Lui A."/>
            <person name="MacDonald P.J.P."/>
            <person name="Montmayeur A."/>
            <person name="Murphy C."/>
            <person name="Neiman D."/>
            <person name="Pearson M."/>
            <person name="Priest M."/>
            <person name="Roberts A."/>
            <person name="Saif S."/>
            <person name="Shea T."/>
            <person name="Shenoy N."/>
            <person name="Sisk P."/>
            <person name="Stolte C."/>
            <person name="Sykes S."/>
            <person name="Wortman J."/>
            <person name="Nusbaum C."/>
            <person name="Birren B."/>
        </authorList>
    </citation>
    <scope>NUCLEOTIDE SEQUENCE</scope>
    <source>
        <strain evidence="12">ACB1</strain>
    </source>
</reference>